<dbReference type="InterPro" id="IPR001932">
    <property type="entry name" value="PPM-type_phosphatase-like_dom"/>
</dbReference>
<comment type="caution">
    <text evidence="3">The sequence shown here is derived from an EMBL/GenBank/DDBJ whole genome shotgun (WGS) entry which is preliminary data.</text>
</comment>
<feature type="domain" description="PPM-type phosphatase" evidence="2">
    <location>
        <begin position="12"/>
        <end position="212"/>
    </location>
</feature>
<reference evidence="3 4" key="1">
    <citation type="submission" date="2018-03" db="EMBL/GenBank/DDBJ databases">
        <title>Genomic Encyclopedia of Type Strains, Phase III (KMG-III): the genomes of soil and plant-associated and newly described type strains.</title>
        <authorList>
            <person name="Whitman W."/>
        </authorList>
    </citation>
    <scope>NUCLEOTIDE SEQUENCE [LARGE SCALE GENOMIC DNA]</scope>
    <source>
        <strain evidence="3 4">CGMCC 4.7067</strain>
    </source>
</reference>
<protein>
    <submittedName>
        <fullName evidence="3">Protein phosphatase 2C-like protein</fullName>
    </submittedName>
</protein>
<feature type="compositionally biased region" description="Basic and acidic residues" evidence="1">
    <location>
        <begin position="567"/>
        <end position="583"/>
    </location>
</feature>
<dbReference type="AlphaFoldDB" id="A0A2T0UX95"/>
<evidence type="ECO:0000313" key="4">
    <source>
        <dbReference type="Proteomes" id="UP000238176"/>
    </source>
</evidence>
<dbReference type="OrthoDB" id="3190646at2"/>
<dbReference type="InterPro" id="IPR036457">
    <property type="entry name" value="PPM-type-like_dom_sf"/>
</dbReference>
<dbReference type="Gene3D" id="3.60.40.10">
    <property type="entry name" value="PPM-type phosphatase domain"/>
    <property type="match status" value="1"/>
</dbReference>
<evidence type="ECO:0000313" key="3">
    <source>
        <dbReference type="EMBL" id="PRY62550.1"/>
    </source>
</evidence>
<feature type="region of interest" description="Disordered" evidence="1">
    <location>
        <begin position="567"/>
        <end position="604"/>
    </location>
</feature>
<dbReference type="Pfam" id="PF13672">
    <property type="entry name" value="PP2C_2"/>
    <property type="match status" value="1"/>
</dbReference>
<evidence type="ECO:0000259" key="2">
    <source>
        <dbReference type="Pfam" id="PF13672"/>
    </source>
</evidence>
<sequence>MRVEGYTSPGTSEKPNEDYFLVDPTTVILLDGATARTETGCIHGAAWFATQLGNTLKTHIRPDTALKEALRVAIGSVADLHRGTCDLTHPGTPSAAVAIVSFGPKEMRWLLLGDATILVQTKQETIVTSDQRGRFPVPQEQQEADRYPIGDPRKAVALQSMKRAELATRNTPEGFWVAAADSSIAEQALTGSVPTTAIEALAVMSDGAARAVELFHLLGWEEFAKVAFGDGPQSIIETVREAEKADPIGERWPRNKTSDDATLVVYRSSKPVSLTCENVVDRVPYSIHRRTRHQPNRFAGHSQLSQPANVRGATQRISLRQGHQVGRCVNGAVPDRNHPGDCDGVMGIGADHEDPVTVAPKRVVVELSLPYHSAPARRSAASFSASQAAISVPSASNSAYRRAAASNVAERIVRATQADMLIPAEAACSFAISMIAVSSETVTFPVVIPVMILVTFPSSPDAASSSAALPIDPDAAEAHRFKLSIRHQGRAARAWRAPLAQGVRPSAGPCAAAGASEADQAREPATIATTTSRVGAGAPGQRQRDRGERQVLRTWVRIGCARLRLRSEQGRHERRPGPLDHGRGGQRHRCKIGSGILPPQASATARWRRRWTSLRTIVDGRAKSQSKSRRCGQQRLTWDPNGTAAKPLTSSSTAVPGIRNGPIALHTRGVTGSIPVSTTGNKAPAYEPELWRRCQSRAAP</sequence>
<evidence type="ECO:0000256" key="1">
    <source>
        <dbReference type="SAM" id="MobiDB-lite"/>
    </source>
</evidence>
<dbReference type="EMBL" id="PVTJ01000001">
    <property type="protein sequence ID" value="PRY62550.1"/>
    <property type="molecule type" value="Genomic_DNA"/>
</dbReference>
<feature type="region of interest" description="Disordered" evidence="1">
    <location>
        <begin position="503"/>
        <end position="548"/>
    </location>
</feature>
<feature type="region of interest" description="Disordered" evidence="1">
    <location>
        <begin position="620"/>
        <end position="651"/>
    </location>
</feature>
<keyword evidence="4" id="KW-1185">Reference proteome</keyword>
<feature type="compositionally biased region" description="Low complexity" evidence="1">
    <location>
        <begin position="505"/>
        <end position="518"/>
    </location>
</feature>
<organism evidence="3 4">
    <name type="scientific">Glycomyces artemisiae</name>
    <dbReference type="NCBI Taxonomy" id="1076443"/>
    <lineage>
        <taxon>Bacteria</taxon>
        <taxon>Bacillati</taxon>
        <taxon>Actinomycetota</taxon>
        <taxon>Actinomycetes</taxon>
        <taxon>Glycomycetales</taxon>
        <taxon>Glycomycetaceae</taxon>
        <taxon>Glycomyces</taxon>
    </lineage>
</organism>
<name>A0A2T0UX95_9ACTN</name>
<gene>
    <name evidence="3" type="ORF">B0I28_101884</name>
</gene>
<proteinExistence type="predicted"/>
<dbReference type="Proteomes" id="UP000238176">
    <property type="component" value="Unassembled WGS sequence"/>
</dbReference>
<accession>A0A2T0UX95</accession>